<accession>A0ABM0KB40</accession>
<sequence>MAASMAVRSWREAINTQDFCKFLKEKNSKELSKKHQNESRSLICVYGSDLYIWNQPESQIIHCNLKSLGSSVDNTNNDLDTSQTQNSILDLTRNLSDDQSSSHQKLLVSSAITLEVENLEVNKSGSHIALYGPKGIKVVVLPRRWGKNGMFEGGRDVISCKTITIGERSFSGSTPLRIRQVSWHPGSNTDSHLAVLSSDNMFSVYDLYEPNDPLSVVNVNTGDVSCVQSPNKSLVGAALGETAVAFDFGLPLDLKPRSKRFQSGSAAPPVEVWPVYCVRGSGEILIIYSNLSNNRLLKLPVQGPVMMYPPAEDNYGVDACSILCLPTALPVIIISTCDGSVHHCVQLPVDKDNETLQSEAASVSSPAGCVWLSPLYESIPEPVLFVVETAELELCLGAPRVDEYPSGEEEDDFMCPIKLRKDPSSTDRYHCSHSAGVHSVALPWLHLVQQYFLDECGDFSMPEEKECVVEHLVCTKPLHSCPLSPVLGMDVVTDVTLGPTLLVLSSEYEFTALPIGLQYRMGLSGDICGVSVTSPLRRHSREPFSQHIANLLQRKASNPLLKSSSSAELSQQECFRLLSRTTQVLREEYIQRQDHARREIDTRIAVLAEHKEHQLEDVQRLMENRQALKEHAHTVAESVEAAKDYHQKLLRRLEGVLRGLQARVPVLSEAEKYMMKELSKLKDNMQLYKQNIEQVQTKQKYQAGQLSRSDAGPTPALQSRKLAQIHSILKEEGNDIQELKNDIRRLTLSLNCDLSA</sequence>
<dbReference type="Proteomes" id="UP000694888">
    <property type="component" value="Unplaced"/>
</dbReference>
<evidence type="ECO:0000256" key="5">
    <source>
        <dbReference type="ARBA" id="ARBA00023010"/>
    </source>
</evidence>
<evidence type="ECO:0000256" key="4">
    <source>
        <dbReference type="ARBA" id="ARBA00022927"/>
    </source>
</evidence>
<gene>
    <name evidence="9" type="primary">LOC101855078</name>
</gene>
<keyword evidence="2" id="KW-0813">Transport</keyword>
<dbReference type="RefSeq" id="XP_005113334.3">
    <property type="nucleotide sequence ID" value="XM_005113277.3"/>
</dbReference>
<keyword evidence="8" id="KW-1185">Reference proteome</keyword>
<proteinExistence type="predicted"/>
<evidence type="ECO:0000256" key="7">
    <source>
        <dbReference type="ARBA" id="ARBA00023242"/>
    </source>
</evidence>
<keyword evidence="6" id="KW-0906">Nuclear pore complex</keyword>
<evidence type="ECO:0000256" key="6">
    <source>
        <dbReference type="ARBA" id="ARBA00023132"/>
    </source>
</evidence>
<protein>
    <submittedName>
        <fullName evidence="9">Nucleoporin 88</fullName>
    </submittedName>
</protein>
<dbReference type="Pfam" id="PF10168">
    <property type="entry name" value="Nup88"/>
    <property type="match status" value="1"/>
</dbReference>
<evidence type="ECO:0000313" key="9">
    <source>
        <dbReference type="RefSeq" id="XP_005113334.3"/>
    </source>
</evidence>
<dbReference type="PANTHER" id="PTHR13257:SF0">
    <property type="entry name" value="NUCLEAR PORE COMPLEX PROTEIN NUP88"/>
    <property type="match status" value="1"/>
</dbReference>
<dbReference type="InterPro" id="IPR019321">
    <property type="entry name" value="Nucleoporin_Nup88"/>
</dbReference>
<name>A0ABM0KB40_APLCA</name>
<keyword evidence="4" id="KW-0653">Protein transport</keyword>
<evidence type="ECO:0000256" key="2">
    <source>
        <dbReference type="ARBA" id="ARBA00022448"/>
    </source>
</evidence>
<keyword evidence="3" id="KW-0509">mRNA transport</keyword>
<keyword evidence="5" id="KW-0811">Translocation</keyword>
<dbReference type="SUPFAM" id="SSF50978">
    <property type="entry name" value="WD40 repeat-like"/>
    <property type="match status" value="1"/>
</dbReference>
<reference evidence="9" key="1">
    <citation type="submission" date="2025-08" db="UniProtKB">
        <authorList>
            <consortium name="RefSeq"/>
        </authorList>
    </citation>
    <scope>IDENTIFICATION</scope>
</reference>
<dbReference type="InterPro" id="IPR036322">
    <property type="entry name" value="WD40_repeat_dom_sf"/>
</dbReference>
<dbReference type="PANTHER" id="PTHR13257">
    <property type="entry name" value="NUCLEOPORIN NUP84-RELATED"/>
    <property type="match status" value="1"/>
</dbReference>
<keyword evidence="7" id="KW-0539">Nucleus</keyword>
<comment type="subcellular location">
    <subcellularLocation>
        <location evidence="1">Nucleus</location>
        <location evidence="1">Nuclear pore complex</location>
    </subcellularLocation>
</comment>
<evidence type="ECO:0000256" key="3">
    <source>
        <dbReference type="ARBA" id="ARBA00022816"/>
    </source>
</evidence>
<dbReference type="InterPro" id="IPR037700">
    <property type="entry name" value="NUP88/NUP82"/>
</dbReference>
<evidence type="ECO:0000313" key="8">
    <source>
        <dbReference type="Proteomes" id="UP000694888"/>
    </source>
</evidence>
<organism evidence="8 9">
    <name type="scientific">Aplysia californica</name>
    <name type="common">California sea hare</name>
    <dbReference type="NCBI Taxonomy" id="6500"/>
    <lineage>
        <taxon>Eukaryota</taxon>
        <taxon>Metazoa</taxon>
        <taxon>Spiralia</taxon>
        <taxon>Lophotrochozoa</taxon>
        <taxon>Mollusca</taxon>
        <taxon>Gastropoda</taxon>
        <taxon>Heterobranchia</taxon>
        <taxon>Euthyneura</taxon>
        <taxon>Tectipleura</taxon>
        <taxon>Aplysiida</taxon>
        <taxon>Aplysioidea</taxon>
        <taxon>Aplysiidae</taxon>
        <taxon>Aplysia</taxon>
    </lineage>
</organism>
<evidence type="ECO:0000256" key="1">
    <source>
        <dbReference type="ARBA" id="ARBA00004567"/>
    </source>
</evidence>
<dbReference type="GeneID" id="101855078"/>